<dbReference type="CDD" id="cd17326">
    <property type="entry name" value="MFS_MFSD8"/>
    <property type="match status" value="1"/>
</dbReference>
<keyword evidence="3 6" id="KW-0812">Transmembrane</keyword>
<feature type="transmembrane region" description="Helical" evidence="6">
    <location>
        <begin position="47"/>
        <end position="71"/>
    </location>
</feature>
<dbReference type="Proteomes" id="UP000298663">
    <property type="component" value="Unassembled WGS sequence"/>
</dbReference>
<dbReference type="GO" id="GO:0005765">
    <property type="term" value="C:lysosomal membrane"/>
    <property type="evidence" value="ECO:0007669"/>
    <property type="project" value="TreeGrafter"/>
</dbReference>
<feature type="transmembrane region" description="Helical" evidence="6">
    <location>
        <begin position="352"/>
        <end position="373"/>
    </location>
</feature>
<evidence type="ECO:0000256" key="1">
    <source>
        <dbReference type="ARBA" id="ARBA00004127"/>
    </source>
</evidence>
<comment type="subcellular location">
    <subcellularLocation>
        <location evidence="1">Endomembrane system</location>
        <topology evidence="1">Multi-pass membrane protein</topology>
    </subcellularLocation>
</comment>
<evidence type="ECO:0008006" key="9">
    <source>
        <dbReference type="Google" id="ProtNLM"/>
    </source>
</evidence>
<dbReference type="PANTHER" id="PTHR23510:SF3">
    <property type="entry name" value="MAJOR FACILITATOR SUPERFAMILY DOMAIN-CONTAINING PROTEIN 8"/>
    <property type="match status" value="1"/>
</dbReference>
<dbReference type="OrthoDB" id="370281at2759"/>
<feature type="transmembrane region" description="Helical" evidence="6">
    <location>
        <begin position="83"/>
        <end position="103"/>
    </location>
</feature>
<evidence type="ECO:0000313" key="7">
    <source>
        <dbReference type="EMBL" id="TKR67956.1"/>
    </source>
</evidence>
<accession>A0A4U5MFG2</accession>
<sequence>MMAKKLSRTFVDPIKAGGADLAAKETDSTTNFAKYEELEDPTDWRNVYLISVFSFIDALQFCFFVWSLWPYLKQLDPTATPAFIGYIMAFSGVGEALSAPIFGCWSNKANRVNPPLLTSIAMSLFANALFLSLNGLPEISRKYALLVSRFFAGAGSGNRATCCSYVAAASRMNDRSRAMTMVSGAAGLGITIGPAIQVVFTRIGDEGVLLGPIRISMYTAPAILAILVNIVSWVLLVAFFDDRYSESTCGASSDSDSDTSSQSSESLGTKHTISYDVLAVSVCIFTRVIRMIVTANIESIGSPFSQMMFGFDEKEALHYNSSVQSVVAVLVFAIFLLYTCTNIIKYLSDRNATVIAIIMLLTFHLLTMSWPFLTGGPLAYCSLNETEHKFLWCDSLKPVNVYLYYFAYVFIFGTAIPSLNNSVQTLYSQVLGKGKQGKMQGINQAIGCASRILGPLLMSHTFTQFGPQVNWLIEIVVLAFCLGMWIVAYRRMVPYNPSKVHPVRA</sequence>
<dbReference type="EMBL" id="AZBU02000008">
    <property type="protein sequence ID" value="TKR67956.1"/>
    <property type="molecule type" value="Genomic_DNA"/>
</dbReference>
<dbReference type="InterPro" id="IPR011701">
    <property type="entry name" value="MFS"/>
</dbReference>
<dbReference type="Gene3D" id="1.20.1250.20">
    <property type="entry name" value="MFS general substrate transporter like domains"/>
    <property type="match status" value="1"/>
</dbReference>
<reference evidence="7 8" key="2">
    <citation type="journal article" date="2019" name="G3 (Bethesda)">
        <title>Hybrid Assembly of the Genome of the Entomopathogenic Nematode Steinernema carpocapsae Identifies the X-Chromosome.</title>
        <authorList>
            <person name="Serra L."/>
            <person name="Macchietto M."/>
            <person name="Macias-Munoz A."/>
            <person name="McGill C.J."/>
            <person name="Rodriguez I.M."/>
            <person name="Rodriguez B."/>
            <person name="Murad R."/>
            <person name="Mortazavi A."/>
        </authorList>
    </citation>
    <scope>NUCLEOTIDE SEQUENCE [LARGE SCALE GENOMIC DNA]</scope>
    <source>
        <strain evidence="7 8">ALL</strain>
    </source>
</reference>
<evidence type="ECO:0000256" key="5">
    <source>
        <dbReference type="ARBA" id="ARBA00023136"/>
    </source>
</evidence>
<dbReference type="SUPFAM" id="SSF103473">
    <property type="entry name" value="MFS general substrate transporter"/>
    <property type="match status" value="1"/>
</dbReference>
<keyword evidence="5 6" id="KW-0472">Membrane</keyword>
<feature type="transmembrane region" description="Helical" evidence="6">
    <location>
        <begin position="471"/>
        <end position="489"/>
    </location>
</feature>
<dbReference type="STRING" id="34508.A0A4U5MFG2"/>
<evidence type="ECO:0000256" key="4">
    <source>
        <dbReference type="ARBA" id="ARBA00022989"/>
    </source>
</evidence>
<dbReference type="AlphaFoldDB" id="A0A4U5MFG2"/>
<dbReference type="GO" id="GO:0012505">
    <property type="term" value="C:endomembrane system"/>
    <property type="evidence" value="ECO:0007669"/>
    <property type="project" value="UniProtKB-SubCell"/>
</dbReference>
<evidence type="ECO:0000256" key="2">
    <source>
        <dbReference type="ARBA" id="ARBA00022448"/>
    </source>
</evidence>
<reference evidence="7 8" key="1">
    <citation type="journal article" date="2015" name="Genome Biol.">
        <title>Comparative genomics of Steinernema reveals deeply conserved gene regulatory networks.</title>
        <authorList>
            <person name="Dillman A.R."/>
            <person name="Macchietto M."/>
            <person name="Porter C.F."/>
            <person name="Rogers A."/>
            <person name="Williams B."/>
            <person name="Antoshechkin I."/>
            <person name="Lee M.M."/>
            <person name="Goodwin Z."/>
            <person name="Lu X."/>
            <person name="Lewis E.E."/>
            <person name="Goodrich-Blair H."/>
            <person name="Stock S.P."/>
            <person name="Adams B.J."/>
            <person name="Sternberg P.W."/>
            <person name="Mortazavi A."/>
        </authorList>
    </citation>
    <scope>NUCLEOTIDE SEQUENCE [LARGE SCALE GENOMIC DNA]</scope>
    <source>
        <strain evidence="7 8">ALL</strain>
    </source>
</reference>
<gene>
    <name evidence="7" type="ORF">L596_024024</name>
</gene>
<keyword evidence="8" id="KW-1185">Reference proteome</keyword>
<dbReference type="GO" id="GO:0022857">
    <property type="term" value="F:transmembrane transporter activity"/>
    <property type="evidence" value="ECO:0007669"/>
    <property type="project" value="InterPro"/>
</dbReference>
<evidence type="ECO:0000313" key="8">
    <source>
        <dbReference type="Proteomes" id="UP000298663"/>
    </source>
</evidence>
<feature type="transmembrane region" description="Helical" evidence="6">
    <location>
        <begin position="220"/>
        <end position="240"/>
    </location>
</feature>
<evidence type="ECO:0000256" key="6">
    <source>
        <dbReference type="SAM" id="Phobius"/>
    </source>
</evidence>
<feature type="transmembrane region" description="Helical" evidence="6">
    <location>
        <begin position="277"/>
        <end position="297"/>
    </location>
</feature>
<dbReference type="Pfam" id="PF07690">
    <property type="entry name" value="MFS_1"/>
    <property type="match status" value="1"/>
</dbReference>
<name>A0A4U5MFG2_STECR</name>
<protein>
    <recommendedName>
        <fullName evidence="9">Major facilitator superfamily (MFS) profile domain-containing protein</fullName>
    </recommendedName>
</protein>
<keyword evidence="4 6" id="KW-1133">Transmembrane helix</keyword>
<feature type="transmembrane region" description="Helical" evidence="6">
    <location>
        <begin position="317"/>
        <end position="340"/>
    </location>
</feature>
<dbReference type="PANTHER" id="PTHR23510">
    <property type="entry name" value="INNER MEMBRANE TRANSPORT PROTEIN YAJR"/>
    <property type="match status" value="1"/>
</dbReference>
<feature type="transmembrane region" description="Helical" evidence="6">
    <location>
        <begin position="402"/>
        <end position="420"/>
    </location>
</feature>
<feature type="transmembrane region" description="Helical" evidence="6">
    <location>
        <begin position="178"/>
        <end position="200"/>
    </location>
</feature>
<proteinExistence type="predicted"/>
<keyword evidence="2" id="KW-0813">Transport</keyword>
<organism evidence="7 8">
    <name type="scientific">Steinernema carpocapsae</name>
    <name type="common">Entomopathogenic nematode</name>
    <dbReference type="NCBI Taxonomy" id="34508"/>
    <lineage>
        <taxon>Eukaryota</taxon>
        <taxon>Metazoa</taxon>
        <taxon>Ecdysozoa</taxon>
        <taxon>Nematoda</taxon>
        <taxon>Chromadorea</taxon>
        <taxon>Rhabditida</taxon>
        <taxon>Tylenchina</taxon>
        <taxon>Panagrolaimomorpha</taxon>
        <taxon>Strongyloidoidea</taxon>
        <taxon>Steinernematidae</taxon>
        <taxon>Steinernema</taxon>
    </lineage>
</organism>
<dbReference type="InterPro" id="IPR051068">
    <property type="entry name" value="MFS_Domain-Containing_Protein"/>
</dbReference>
<dbReference type="InterPro" id="IPR036259">
    <property type="entry name" value="MFS_trans_sf"/>
</dbReference>
<comment type="caution">
    <text evidence="7">The sequence shown here is derived from an EMBL/GenBank/DDBJ whole genome shotgun (WGS) entry which is preliminary data.</text>
</comment>
<evidence type="ECO:0000256" key="3">
    <source>
        <dbReference type="ARBA" id="ARBA00022692"/>
    </source>
</evidence>